<organism evidence="1 2">
    <name type="scientific">Actinotignum timonense</name>
    <dbReference type="NCBI Taxonomy" id="1870995"/>
    <lineage>
        <taxon>Bacteria</taxon>
        <taxon>Bacillati</taxon>
        <taxon>Actinomycetota</taxon>
        <taxon>Actinomycetes</taxon>
        <taxon>Actinomycetales</taxon>
        <taxon>Actinomycetaceae</taxon>
        <taxon>Actinotignum</taxon>
    </lineage>
</organism>
<evidence type="ECO:0000313" key="1">
    <source>
        <dbReference type="EMBL" id="MDY5141457.1"/>
    </source>
</evidence>
<feature type="non-terminal residue" evidence="1">
    <location>
        <position position="1"/>
    </location>
</feature>
<reference evidence="1" key="1">
    <citation type="submission" date="2023-10" db="EMBL/GenBank/DDBJ databases">
        <title>Whole Genome based description of the genera Actinobaculum and Actinotignum reveals a complex phylogenetic relationship within the species included in the genus Actinotignum.</title>
        <authorList>
            <person name="Jensen C.S."/>
            <person name="Dargis R."/>
            <person name="Kemp M."/>
            <person name="Christensen J.J."/>
        </authorList>
    </citation>
    <scope>NUCLEOTIDE SEQUENCE</scope>
    <source>
        <strain evidence="1">SLA_B245</strain>
    </source>
</reference>
<evidence type="ECO:0000313" key="2">
    <source>
        <dbReference type="Proteomes" id="UP001288320"/>
    </source>
</evidence>
<accession>A0AAW9HPP5</accession>
<gene>
    <name evidence="1" type="ORF">R6G74_09080</name>
</gene>
<name>A0AAW9HPP5_9ACTO</name>
<proteinExistence type="predicted"/>
<dbReference type="Proteomes" id="UP001288320">
    <property type="component" value="Unassembled WGS sequence"/>
</dbReference>
<comment type="caution">
    <text evidence="1">The sequence shown here is derived from an EMBL/GenBank/DDBJ whole genome shotgun (WGS) entry which is preliminary data.</text>
</comment>
<protein>
    <recommendedName>
        <fullName evidence="3">ABC transporter substrate-binding protein</fullName>
    </recommendedName>
</protein>
<evidence type="ECO:0008006" key="3">
    <source>
        <dbReference type="Google" id="ProtNLM"/>
    </source>
</evidence>
<dbReference type="AlphaFoldDB" id="A0AAW9HPP5"/>
<dbReference type="EMBL" id="JAWNFV010000027">
    <property type="protein sequence ID" value="MDY5141457.1"/>
    <property type="molecule type" value="Genomic_DNA"/>
</dbReference>
<sequence length="86" mass="9762">SCFTVVILVYLLGGFHPHTQTIRHSHNFQNLAKDNKLAFYPDWPVAGFYDQLVSNMQSLMSGSKTPEQAMQDLQTAYEEGRADLLE</sequence>